<dbReference type="GO" id="GO:0005576">
    <property type="term" value="C:extracellular region"/>
    <property type="evidence" value="ECO:0007669"/>
    <property type="project" value="InterPro"/>
</dbReference>
<feature type="signal peptide" evidence="3">
    <location>
        <begin position="1"/>
        <end position="19"/>
    </location>
</feature>
<accession>A0A7U2EWC0</accession>
<feature type="domain" description="CBM1" evidence="4">
    <location>
        <begin position="99"/>
        <end position="139"/>
    </location>
</feature>
<dbReference type="GO" id="GO:0030248">
    <property type="term" value="F:cellulose binding"/>
    <property type="evidence" value="ECO:0007669"/>
    <property type="project" value="InterPro"/>
</dbReference>
<evidence type="ECO:0000256" key="2">
    <source>
        <dbReference type="SAM" id="MobiDB-lite"/>
    </source>
</evidence>
<sequence length="144" mass="15423">MQFFTLSALLSSLLAVSLAAPAKEHALVPRQTYIITCIGGRCDDGSTPQPTAKPTSSKKPDPPKTTTTKPTPIKPSSKVPEQPTKTTTGEETGPSSTSCPVPLFYKCGGWDYDKPWSGCTVCVKGAKCVMQNEWYYQCVADDGS</sequence>
<feature type="compositionally biased region" description="Low complexity" evidence="2">
    <location>
        <begin position="46"/>
        <end position="57"/>
    </location>
</feature>
<dbReference type="AlphaFoldDB" id="A0A7U2EWC0"/>
<dbReference type="KEGG" id="pno:SNOG_07574"/>
<evidence type="ECO:0000313" key="5">
    <source>
        <dbReference type="EMBL" id="QRC94330.1"/>
    </source>
</evidence>
<evidence type="ECO:0000256" key="3">
    <source>
        <dbReference type="SAM" id="SignalP"/>
    </source>
</evidence>
<dbReference type="RefSeq" id="XP_001797908.1">
    <property type="nucleotide sequence ID" value="XM_001797856.1"/>
</dbReference>
<feature type="compositionally biased region" description="Low complexity" evidence="2">
    <location>
        <begin position="64"/>
        <end position="98"/>
    </location>
</feature>
<dbReference type="VEuPathDB" id="FungiDB:JI435_075740"/>
<dbReference type="SUPFAM" id="SSF57180">
    <property type="entry name" value="Cellulose-binding domain"/>
    <property type="match status" value="1"/>
</dbReference>
<proteinExistence type="predicted"/>
<dbReference type="EMBL" id="CP069026">
    <property type="protein sequence ID" value="QRC94330.1"/>
    <property type="molecule type" value="Genomic_DNA"/>
</dbReference>
<dbReference type="OrthoDB" id="2119228at2759"/>
<reference evidence="6" key="1">
    <citation type="journal article" date="2021" name="BMC Genomics">
        <title>Chromosome-level genome assembly and manually-curated proteome of model necrotroph Parastagonospora nodorum Sn15 reveals a genome-wide trove of candidate effector homologs, and redundancy of virulence-related functions within an accessory chromosome.</title>
        <authorList>
            <person name="Bertazzoni S."/>
            <person name="Jones D.A.B."/>
            <person name="Phan H.T."/>
            <person name="Tan K.-C."/>
            <person name="Hane J.K."/>
        </authorList>
    </citation>
    <scope>NUCLEOTIDE SEQUENCE [LARGE SCALE GENOMIC DNA]</scope>
    <source>
        <strain evidence="6">SN15 / ATCC MYA-4574 / FGSC 10173)</strain>
    </source>
</reference>
<dbReference type="SMART" id="SM00236">
    <property type="entry name" value="fCBD"/>
    <property type="match status" value="1"/>
</dbReference>
<dbReference type="Proteomes" id="UP000663193">
    <property type="component" value="Chromosome 4"/>
</dbReference>
<dbReference type="OMA" id="MPANENP"/>
<organism evidence="5 6">
    <name type="scientific">Phaeosphaeria nodorum (strain SN15 / ATCC MYA-4574 / FGSC 10173)</name>
    <name type="common">Glume blotch fungus</name>
    <name type="synonym">Parastagonospora nodorum</name>
    <dbReference type="NCBI Taxonomy" id="321614"/>
    <lineage>
        <taxon>Eukaryota</taxon>
        <taxon>Fungi</taxon>
        <taxon>Dikarya</taxon>
        <taxon>Ascomycota</taxon>
        <taxon>Pezizomycotina</taxon>
        <taxon>Dothideomycetes</taxon>
        <taxon>Pleosporomycetidae</taxon>
        <taxon>Pleosporales</taxon>
        <taxon>Pleosporineae</taxon>
        <taxon>Phaeosphaeriaceae</taxon>
        <taxon>Parastagonospora</taxon>
    </lineage>
</organism>
<dbReference type="InterPro" id="IPR035971">
    <property type="entry name" value="CBD_sf"/>
</dbReference>
<gene>
    <name evidence="5" type="ORF">JI435_075740</name>
</gene>
<evidence type="ECO:0000313" key="6">
    <source>
        <dbReference type="Proteomes" id="UP000663193"/>
    </source>
</evidence>
<dbReference type="InterPro" id="IPR000254">
    <property type="entry name" value="CBD"/>
</dbReference>
<dbReference type="PROSITE" id="PS51164">
    <property type="entry name" value="CBM1_2"/>
    <property type="match status" value="1"/>
</dbReference>
<feature type="region of interest" description="Disordered" evidence="2">
    <location>
        <begin position="45"/>
        <end position="100"/>
    </location>
</feature>
<dbReference type="Pfam" id="PF00734">
    <property type="entry name" value="CBM_1"/>
    <property type="match status" value="1"/>
</dbReference>
<dbReference type="GO" id="GO:0005975">
    <property type="term" value="P:carbohydrate metabolic process"/>
    <property type="evidence" value="ECO:0007669"/>
    <property type="project" value="InterPro"/>
</dbReference>
<keyword evidence="1 3" id="KW-0732">Signal</keyword>
<protein>
    <recommendedName>
        <fullName evidence="4">CBM1 domain-containing protein</fullName>
    </recommendedName>
</protein>
<feature type="chain" id="PRO_5034434588" description="CBM1 domain-containing protein" evidence="3">
    <location>
        <begin position="20"/>
        <end position="144"/>
    </location>
</feature>
<keyword evidence="6" id="KW-1185">Reference proteome</keyword>
<evidence type="ECO:0000256" key="1">
    <source>
        <dbReference type="ARBA" id="ARBA00022729"/>
    </source>
</evidence>
<name>A0A7U2EWC0_PHANO</name>
<evidence type="ECO:0000259" key="4">
    <source>
        <dbReference type="PROSITE" id="PS51164"/>
    </source>
</evidence>